<keyword evidence="5 7" id="KW-1133">Transmembrane helix</keyword>
<dbReference type="RefSeq" id="WP_275473684.1">
    <property type="nucleotide sequence ID" value="NZ_CP162940.1"/>
</dbReference>
<dbReference type="PANTHER" id="PTHR23517:SF2">
    <property type="entry name" value="MULTIDRUG RESISTANCE PROTEIN MDTH"/>
    <property type="match status" value="1"/>
</dbReference>
<protein>
    <submittedName>
        <fullName evidence="9">MFS transporter</fullName>
    </submittedName>
</protein>
<evidence type="ECO:0000256" key="3">
    <source>
        <dbReference type="ARBA" id="ARBA00022475"/>
    </source>
</evidence>
<evidence type="ECO:0000256" key="5">
    <source>
        <dbReference type="ARBA" id="ARBA00022989"/>
    </source>
</evidence>
<dbReference type="InterPro" id="IPR020846">
    <property type="entry name" value="MFS_dom"/>
</dbReference>
<comment type="subcellular location">
    <subcellularLocation>
        <location evidence="1">Cell membrane</location>
        <topology evidence="1">Multi-pass membrane protein</topology>
    </subcellularLocation>
</comment>
<feature type="transmembrane region" description="Helical" evidence="7">
    <location>
        <begin position="5"/>
        <end position="25"/>
    </location>
</feature>
<gene>
    <name evidence="9" type="ORF">KKP3000_003707</name>
</gene>
<evidence type="ECO:0000259" key="8">
    <source>
        <dbReference type="PROSITE" id="PS50850"/>
    </source>
</evidence>
<keyword evidence="3" id="KW-1003">Cell membrane</keyword>
<dbReference type="InterPro" id="IPR050171">
    <property type="entry name" value="MFS_Transporters"/>
</dbReference>
<accession>A0ABV5AF33</accession>
<dbReference type="InterPro" id="IPR036259">
    <property type="entry name" value="MFS_trans_sf"/>
</dbReference>
<reference evidence="9 10" key="1">
    <citation type="journal article" date="2024" name="Int. J. Mol. Sci.">
        <title>Exploration of Alicyclobacillus spp. Genome in Search of Antibiotic Resistance.</title>
        <authorList>
            <person name="Bucka-Kolendo J."/>
            <person name="Kiousi D.E."/>
            <person name="Dekowska A."/>
            <person name="Mikolajczuk-Szczyrba A."/>
            <person name="Karadedos D.M."/>
            <person name="Michael P."/>
            <person name="Galanis A."/>
            <person name="Sokolowska B."/>
        </authorList>
    </citation>
    <scope>NUCLEOTIDE SEQUENCE [LARGE SCALE GENOMIC DNA]</scope>
    <source>
        <strain evidence="9 10">KKP 3000</strain>
    </source>
</reference>
<keyword evidence="4 7" id="KW-0812">Transmembrane</keyword>
<dbReference type="Pfam" id="PF07690">
    <property type="entry name" value="MFS_1"/>
    <property type="match status" value="2"/>
</dbReference>
<dbReference type="SUPFAM" id="SSF103473">
    <property type="entry name" value="MFS general substrate transporter"/>
    <property type="match status" value="1"/>
</dbReference>
<feature type="transmembrane region" description="Helical" evidence="7">
    <location>
        <begin position="73"/>
        <end position="94"/>
    </location>
</feature>
<keyword evidence="2" id="KW-0813">Transport</keyword>
<sequence length="383" mass="41865">MRRGLFLYFFSEFFLSFGIGMVQYAQPFFYSSAHVSDQTIGYLFAVNAFFGGCSALLMGPLADRVGASHVFKWATLTIGLGSLCTSVVTSVPVWTVTAALSGVGGSMLTSTENVVLSSLLTGRERSHLISRFTALYMVFIGMGVIFAGWFVHAHGLRATMVVGSAVSLVAPVFRFFVKAPDSRRARVLQLPSKPLVFMAGYAILFGIAGGLFNPFATLILQQRYHASSATTSLVYAVSLFMVSLGSYLVRPMIERMRQQATLFLSFVLSACSTMLFIVAMTSAAFVAIYFVVTITTAVPPPIIDAMFLDFVHTSEFSQMFGMRVFGTRVGNAVGSSLGGSLLHGNHYNWLMVLSCVFFLISYGYLLVVRRPLMRRASERSQAE</sequence>
<organism evidence="9 10">
    <name type="scientific">Alicyclobacillus fastidiosus</name>
    <dbReference type="NCBI Taxonomy" id="392011"/>
    <lineage>
        <taxon>Bacteria</taxon>
        <taxon>Bacillati</taxon>
        <taxon>Bacillota</taxon>
        <taxon>Bacilli</taxon>
        <taxon>Bacillales</taxon>
        <taxon>Alicyclobacillaceae</taxon>
        <taxon>Alicyclobacillus</taxon>
    </lineage>
</organism>
<dbReference type="PROSITE" id="PS50850">
    <property type="entry name" value="MFS"/>
    <property type="match status" value="1"/>
</dbReference>
<evidence type="ECO:0000256" key="6">
    <source>
        <dbReference type="ARBA" id="ARBA00023136"/>
    </source>
</evidence>
<evidence type="ECO:0000256" key="2">
    <source>
        <dbReference type="ARBA" id="ARBA00022448"/>
    </source>
</evidence>
<feature type="transmembrane region" description="Helical" evidence="7">
    <location>
        <begin position="158"/>
        <end position="177"/>
    </location>
</feature>
<feature type="domain" description="Major facilitator superfamily (MFS) profile" evidence="8">
    <location>
        <begin position="4"/>
        <end position="372"/>
    </location>
</feature>
<evidence type="ECO:0000256" key="1">
    <source>
        <dbReference type="ARBA" id="ARBA00004651"/>
    </source>
</evidence>
<dbReference type="InterPro" id="IPR011701">
    <property type="entry name" value="MFS"/>
</dbReference>
<evidence type="ECO:0000313" key="9">
    <source>
        <dbReference type="EMBL" id="MFB5190262.1"/>
    </source>
</evidence>
<evidence type="ECO:0000256" key="4">
    <source>
        <dbReference type="ARBA" id="ARBA00022692"/>
    </source>
</evidence>
<feature type="transmembrane region" description="Helical" evidence="7">
    <location>
        <begin position="232"/>
        <end position="249"/>
    </location>
</feature>
<dbReference type="Proteomes" id="UP001579974">
    <property type="component" value="Unassembled WGS sequence"/>
</dbReference>
<feature type="transmembrane region" description="Helical" evidence="7">
    <location>
        <begin position="347"/>
        <end position="367"/>
    </location>
</feature>
<keyword evidence="10" id="KW-1185">Reference proteome</keyword>
<comment type="caution">
    <text evidence="9">The sequence shown here is derived from an EMBL/GenBank/DDBJ whole genome shotgun (WGS) entry which is preliminary data.</text>
</comment>
<feature type="transmembrane region" description="Helical" evidence="7">
    <location>
        <begin position="40"/>
        <end position="61"/>
    </location>
</feature>
<feature type="transmembrane region" description="Helical" evidence="7">
    <location>
        <begin position="100"/>
        <end position="120"/>
    </location>
</feature>
<evidence type="ECO:0000256" key="7">
    <source>
        <dbReference type="SAM" id="Phobius"/>
    </source>
</evidence>
<proteinExistence type="predicted"/>
<dbReference type="Gene3D" id="1.20.1250.20">
    <property type="entry name" value="MFS general substrate transporter like domains"/>
    <property type="match status" value="1"/>
</dbReference>
<feature type="transmembrane region" description="Helical" evidence="7">
    <location>
        <begin position="261"/>
        <end position="292"/>
    </location>
</feature>
<feature type="transmembrane region" description="Helical" evidence="7">
    <location>
        <begin position="132"/>
        <end position="152"/>
    </location>
</feature>
<dbReference type="PANTHER" id="PTHR23517">
    <property type="entry name" value="RESISTANCE PROTEIN MDTM, PUTATIVE-RELATED-RELATED"/>
    <property type="match status" value="1"/>
</dbReference>
<evidence type="ECO:0000313" key="10">
    <source>
        <dbReference type="Proteomes" id="UP001579974"/>
    </source>
</evidence>
<feature type="transmembrane region" description="Helical" evidence="7">
    <location>
        <begin position="198"/>
        <end position="220"/>
    </location>
</feature>
<keyword evidence="6 7" id="KW-0472">Membrane</keyword>
<dbReference type="EMBL" id="JBDXSU010000005">
    <property type="protein sequence ID" value="MFB5190262.1"/>
    <property type="molecule type" value="Genomic_DNA"/>
</dbReference>
<name>A0ABV5AF33_9BACL</name>